<evidence type="ECO:0000256" key="12">
    <source>
        <dbReference type="HAMAP-Rule" id="MF_02042"/>
    </source>
</evidence>
<dbReference type="Pfam" id="PF01207">
    <property type="entry name" value="Dus"/>
    <property type="match status" value="1"/>
</dbReference>
<evidence type="ECO:0000313" key="18">
    <source>
        <dbReference type="Proteomes" id="UP000030512"/>
    </source>
</evidence>
<reference evidence="17 18" key="1">
    <citation type="journal article" date="2015" name="Environ. Microbiol.">
        <title>Methane oxidation coupled to nitrate reduction under hypoxia by the Gammaproteobacterium Methylomonas denitrificans, sp. nov. type strain FJG1.</title>
        <authorList>
            <person name="Kits K.D."/>
            <person name="Klotz M.G."/>
            <person name="Stein L.Y."/>
        </authorList>
    </citation>
    <scope>NUCLEOTIDE SEQUENCE [LARGE SCALE GENOMIC DNA]</scope>
    <source>
        <strain evidence="17 18">FJG1</strain>
    </source>
</reference>
<evidence type="ECO:0000256" key="4">
    <source>
        <dbReference type="ARBA" id="ARBA00022630"/>
    </source>
</evidence>
<keyword evidence="18" id="KW-1185">Reference proteome</keyword>
<feature type="domain" description="DUS-like FMN-binding" evidence="16">
    <location>
        <begin position="13"/>
        <end position="314"/>
    </location>
</feature>
<dbReference type="PANTHER" id="PTHR45846:SF1">
    <property type="entry name" value="TRNA-DIHYDROURIDINE(47) SYNTHASE [NAD(P)(+)]-LIKE"/>
    <property type="match status" value="1"/>
</dbReference>
<comment type="cofactor">
    <cofactor evidence="1 12 13 15">
        <name>FMN</name>
        <dbReference type="ChEBI" id="CHEBI:58210"/>
    </cofactor>
</comment>
<dbReference type="InterPro" id="IPR024036">
    <property type="entry name" value="tRNA-dHydroUridine_Synthase_C"/>
</dbReference>
<keyword evidence="5 12" id="KW-0288">FMN</keyword>
<evidence type="ECO:0000256" key="13">
    <source>
        <dbReference type="PIRNR" id="PIRNR006621"/>
    </source>
</evidence>
<dbReference type="KEGG" id="mdn:JT25_005060"/>
<dbReference type="EC" id="1.3.1.-" evidence="12"/>
<dbReference type="Gene3D" id="3.20.20.70">
    <property type="entry name" value="Aldolase class I"/>
    <property type="match status" value="1"/>
</dbReference>
<keyword evidence="6 12" id="KW-0819">tRNA processing</keyword>
<dbReference type="PROSITE" id="PS01136">
    <property type="entry name" value="UPF0034"/>
    <property type="match status" value="1"/>
</dbReference>
<keyword evidence="3 12" id="KW-0820">tRNA-binding</keyword>
<feature type="binding site" evidence="12 15">
    <location>
        <position position="139"/>
    </location>
    <ligand>
        <name>FMN</name>
        <dbReference type="ChEBI" id="CHEBI:58210"/>
    </ligand>
</feature>
<dbReference type="AlphaFoldDB" id="A0A126T194"/>
<feature type="binding site" evidence="12 15">
    <location>
        <begin position="224"/>
        <end position="225"/>
    </location>
    <ligand>
        <name>FMN</name>
        <dbReference type="ChEBI" id="CHEBI:58210"/>
    </ligand>
</feature>
<accession>A0A126T194</accession>
<comment type="similarity">
    <text evidence="12">Belongs to the Dus family. DusB subfamily.</text>
</comment>
<dbReference type="PANTHER" id="PTHR45846">
    <property type="entry name" value="TRNA-DIHYDROURIDINE(47) SYNTHASE [NAD(P)(+)]-LIKE"/>
    <property type="match status" value="1"/>
</dbReference>
<dbReference type="InterPro" id="IPR001269">
    <property type="entry name" value="DUS_fam"/>
</dbReference>
<feature type="binding site" evidence="12 15">
    <location>
        <position position="70"/>
    </location>
    <ligand>
        <name>FMN</name>
        <dbReference type="ChEBI" id="CHEBI:58210"/>
    </ligand>
</feature>
<dbReference type="GO" id="GO:0000049">
    <property type="term" value="F:tRNA binding"/>
    <property type="evidence" value="ECO:0007669"/>
    <property type="project" value="UniProtKB-UniRule"/>
</dbReference>
<evidence type="ECO:0000256" key="2">
    <source>
        <dbReference type="ARBA" id="ARBA00002790"/>
    </source>
</evidence>
<dbReference type="Gene3D" id="1.10.1200.80">
    <property type="entry name" value="Putative flavin oxidoreducatase, domain 2"/>
    <property type="match status" value="1"/>
</dbReference>
<dbReference type="PIRSF" id="PIRSF006621">
    <property type="entry name" value="Dus"/>
    <property type="match status" value="1"/>
</dbReference>
<proteinExistence type="inferred from homology"/>
<dbReference type="OrthoDB" id="9764501at2"/>
<dbReference type="GO" id="GO:0017150">
    <property type="term" value="F:tRNA dihydrouridine synthase activity"/>
    <property type="evidence" value="ECO:0007669"/>
    <property type="project" value="UniProtKB-UniRule"/>
</dbReference>
<name>A0A126T194_9GAMM</name>
<keyword evidence="9 12" id="KW-0560">Oxidoreductase</keyword>
<keyword evidence="4 12" id="KW-0285">Flavoprotein</keyword>
<organism evidence="17 18">
    <name type="scientific">Methylomonas denitrificans</name>
    <dbReference type="NCBI Taxonomy" id="1538553"/>
    <lineage>
        <taxon>Bacteria</taxon>
        <taxon>Pseudomonadati</taxon>
        <taxon>Pseudomonadota</taxon>
        <taxon>Gammaproteobacteria</taxon>
        <taxon>Methylococcales</taxon>
        <taxon>Methylococcaceae</taxon>
        <taxon>Methylomonas</taxon>
    </lineage>
</organism>
<evidence type="ECO:0000256" key="14">
    <source>
        <dbReference type="PIRSR" id="PIRSR006621-1"/>
    </source>
</evidence>
<gene>
    <name evidence="12" type="primary">dusB</name>
    <name evidence="17" type="ORF">JT25_005060</name>
</gene>
<dbReference type="InterPro" id="IPR032887">
    <property type="entry name" value="DusB"/>
</dbReference>
<sequence>MRIGPYQLPNNVLLAPMAGITDAPFRQICSQFGAGLTVSEMVLSNPSLQHHPRTLKKLDYRGNNSLRSVQILGTDPRQMAEAARLNQDRGAQIIDINMGCPAKKVCSVAAGSALLKDESLVARILDAVINAVEIPVTLKIRTGWDLVNRNAPTIARIAESCGIQALTIHGRSRACKFNGNAEYDTIKQVKQSVSIPIIANGDINSAAKARHVLDYTGADAVMIGRAAQGKPWIFSDLNTNLGNTVYSPLSLTEIKAVINQHLENLYSFYGNDSGVRIARKHIGWYFDHLGTLPAEHKTAINQAQHAARQLALVNASFNLMTPRAA</sequence>
<comment type="similarity">
    <text evidence="13">Belongs to the dus family.</text>
</comment>
<keyword evidence="7 12" id="KW-0521">NADP</keyword>
<comment type="function">
    <text evidence="2 12 13">Catalyzes the synthesis of 5,6-dihydrouridine (D), a modified base found in the D-loop of most tRNAs, via the reduction of the C5-C6 double bond in target uridines.</text>
</comment>
<dbReference type="InterPro" id="IPR035587">
    <property type="entry name" value="DUS-like_FMN-bd"/>
</dbReference>
<dbReference type="CDD" id="cd02801">
    <property type="entry name" value="DUS_like_FMN"/>
    <property type="match status" value="1"/>
</dbReference>
<comment type="catalytic activity">
    <reaction evidence="10 12">
        <text>a 5,6-dihydrouridine in tRNA + NADP(+) = a uridine in tRNA + NADPH + H(+)</text>
        <dbReference type="Rhea" id="RHEA:23624"/>
        <dbReference type="Rhea" id="RHEA-COMP:13339"/>
        <dbReference type="Rhea" id="RHEA-COMP:13887"/>
        <dbReference type="ChEBI" id="CHEBI:15378"/>
        <dbReference type="ChEBI" id="CHEBI:57783"/>
        <dbReference type="ChEBI" id="CHEBI:58349"/>
        <dbReference type="ChEBI" id="CHEBI:65315"/>
        <dbReference type="ChEBI" id="CHEBI:74443"/>
    </reaction>
</comment>
<evidence type="ECO:0000256" key="7">
    <source>
        <dbReference type="ARBA" id="ARBA00022857"/>
    </source>
</evidence>
<dbReference type="STRING" id="1538553.JT25_005060"/>
<evidence type="ECO:0000256" key="10">
    <source>
        <dbReference type="ARBA" id="ARBA00048205"/>
    </source>
</evidence>
<evidence type="ECO:0000256" key="1">
    <source>
        <dbReference type="ARBA" id="ARBA00001917"/>
    </source>
</evidence>
<evidence type="ECO:0000259" key="16">
    <source>
        <dbReference type="Pfam" id="PF01207"/>
    </source>
</evidence>
<evidence type="ECO:0000256" key="15">
    <source>
        <dbReference type="PIRSR" id="PIRSR006621-2"/>
    </source>
</evidence>
<evidence type="ECO:0000313" key="17">
    <source>
        <dbReference type="EMBL" id="AMK75861.1"/>
    </source>
</evidence>
<dbReference type="Proteomes" id="UP000030512">
    <property type="component" value="Chromosome"/>
</dbReference>
<feature type="active site" description="Proton donor" evidence="12 14">
    <location>
        <position position="100"/>
    </location>
</feature>
<protein>
    <recommendedName>
        <fullName evidence="12">tRNA-dihydrouridine synthase B</fullName>
        <ecNumber evidence="12">1.3.1.-</ecNumber>
    </recommendedName>
</protein>
<keyword evidence="8 12" id="KW-0694">RNA-binding</keyword>
<feature type="binding site" evidence="12">
    <location>
        <begin position="200"/>
        <end position="202"/>
    </location>
    <ligand>
        <name>FMN</name>
        <dbReference type="ChEBI" id="CHEBI:58210"/>
    </ligand>
</feature>
<dbReference type="GO" id="GO:0010181">
    <property type="term" value="F:FMN binding"/>
    <property type="evidence" value="ECO:0007669"/>
    <property type="project" value="UniProtKB-UniRule"/>
</dbReference>
<dbReference type="EMBL" id="CP014476">
    <property type="protein sequence ID" value="AMK75861.1"/>
    <property type="molecule type" value="Genomic_DNA"/>
</dbReference>
<feature type="binding site" evidence="15">
    <location>
        <position position="169"/>
    </location>
    <ligand>
        <name>FMN</name>
        <dbReference type="ChEBI" id="CHEBI:58210"/>
    </ligand>
</feature>
<comment type="catalytic activity">
    <reaction evidence="11 12">
        <text>a 5,6-dihydrouridine in tRNA + NAD(+) = a uridine in tRNA + NADH + H(+)</text>
        <dbReference type="Rhea" id="RHEA:54452"/>
        <dbReference type="Rhea" id="RHEA-COMP:13339"/>
        <dbReference type="Rhea" id="RHEA-COMP:13887"/>
        <dbReference type="ChEBI" id="CHEBI:15378"/>
        <dbReference type="ChEBI" id="CHEBI:57540"/>
        <dbReference type="ChEBI" id="CHEBI:57945"/>
        <dbReference type="ChEBI" id="CHEBI:65315"/>
        <dbReference type="ChEBI" id="CHEBI:74443"/>
    </reaction>
</comment>
<dbReference type="SUPFAM" id="SSF51395">
    <property type="entry name" value="FMN-linked oxidoreductases"/>
    <property type="match status" value="1"/>
</dbReference>
<keyword evidence="15" id="KW-0547">Nucleotide-binding</keyword>
<dbReference type="HAMAP" id="MF_02042">
    <property type="entry name" value="DusB_subfam"/>
    <property type="match status" value="1"/>
</dbReference>
<evidence type="ECO:0000256" key="9">
    <source>
        <dbReference type="ARBA" id="ARBA00023002"/>
    </source>
</evidence>
<evidence type="ECO:0000256" key="8">
    <source>
        <dbReference type="ARBA" id="ARBA00022884"/>
    </source>
</evidence>
<evidence type="ECO:0000256" key="3">
    <source>
        <dbReference type="ARBA" id="ARBA00022555"/>
    </source>
</evidence>
<dbReference type="RefSeq" id="WP_062327810.1">
    <property type="nucleotide sequence ID" value="NZ_CP014476.1"/>
</dbReference>
<feature type="binding site" evidence="12 15">
    <location>
        <begin position="16"/>
        <end position="18"/>
    </location>
    <ligand>
        <name>FMN</name>
        <dbReference type="ChEBI" id="CHEBI:58210"/>
    </ligand>
</feature>
<dbReference type="GO" id="GO:0050660">
    <property type="term" value="F:flavin adenine dinucleotide binding"/>
    <property type="evidence" value="ECO:0007669"/>
    <property type="project" value="InterPro"/>
</dbReference>
<evidence type="ECO:0000256" key="6">
    <source>
        <dbReference type="ARBA" id="ARBA00022694"/>
    </source>
</evidence>
<dbReference type="NCBIfam" id="TIGR00737">
    <property type="entry name" value="nifR3_yhdG"/>
    <property type="match status" value="1"/>
</dbReference>
<dbReference type="InterPro" id="IPR004652">
    <property type="entry name" value="DusB-like"/>
</dbReference>
<dbReference type="InterPro" id="IPR018517">
    <property type="entry name" value="tRNA_hU_synthase_CS"/>
</dbReference>
<evidence type="ECO:0000256" key="11">
    <source>
        <dbReference type="ARBA" id="ARBA00048802"/>
    </source>
</evidence>
<dbReference type="InterPro" id="IPR013785">
    <property type="entry name" value="Aldolase_TIM"/>
</dbReference>
<evidence type="ECO:0000256" key="5">
    <source>
        <dbReference type="ARBA" id="ARBA00022643"/>
    </source>
</evidence>